<dbReference type="InterPro" id="IPR007111">
    <property type="entry name" value="NACHT_NTPase"/>
</dbReference>
<dbReference type="OrthoDB" id="7873212at2"/>
<dbReference type="SUPFAM" id="SSF52540">
    <property type="entry name" value="P-loop containing nucleoside triphosphate hydrolases"/>
    <property type="match status" value="1"/>
</dbReference>
<comment type="caution">
    <text evidence="2">The sequence shown here is derived from an EMBL/GenBank/DDBJ whole genome shotgun (WGS) entry which is preliminary data.</text>
</comment>
<dbReference type="Pfam" id="PF05729">
    <property type="entry name" value="NACHT"/>
    <property type="match status" value="1"/>
</dbReference>
<dbReference type="Proteomes" id="UP000216361">
    <property type="component" value="Unassembled WGS sequence"/>
</dbReference>
<proteinExistence type="predicted"/>
<accession>A0A255XUF8</accession>
<name>A0A255XUF8_9PROT</name>
<dbReference type="EMBL" id="NOXS01000027">
    <property type="protein sequence ID" value="OYQ20542.1"/>
    <property type="molecule type" value="Genomic_DNA"/>
</dbReference>
<keyword evidence="3" id="KW-1185">Reference proteome</keyword>
<dbReference type="InterPro" id="IPR027417">
    <property type="entry name" value="P-loop_NTPase"/>
</dbReference>
<feature type="domain" description="NACHT" evidence="1">
    <location>
        <begin position="183"/>
        <end position="347"/>
    </location>
</feature>
<evidence type="ECO:0000313" key="2">
    <source>
        <dbReference type="EMBL" id="OYQ20542.1"/>
    </source>
</evidence>
<sequence length="759" mass="85586">MVTGPEFEDQVRNIARNLYSHGMGYGSELIDGRERDGVFWNGQVYTVIEATILRKKEKAEEDGKKTHELVNKYRSLGHLAQGILVTLHEPTPDQKNIIKEKKYHKTTKIISFDELRSYLFDSLLYINNREKKRFGSVYDHIDNNYDIPLSDFVEPTISLVEGGSLIDFKDLSAKILGGERFVLVAEYGVGKSMILRHLFHRLVAEVRGKRHFRTPIAINLREHLGQIDPVELLERHARANATSPQNLVAAWNAGYVDLLIDGFDELSTRGWTGDIRRLREYRKTAHSVVRKLIKETPKGSGIIISGRDGYFDSLSELREALGVADPQFSILRVHSFDEEQTTEFLKRKKYNGVIPEWFPTRPLLLTYLEKKGLLSSVEDINYSGDFPRGAAWLSLIEMIAVRESEQLEGVDKDALIIFLGALSIQARHAPDNQISFSPQKMEEIFSHVTGYSVMEDERNLLLRLPGLGVAQDNVVNRSFIDNDFMNVCSSFATLSYTKMPFEDYTKQYGFEYLSSPMSSIGIEALAALFVREKIHCGVIISSLQRALSLGYGQLAFDIFSAAQHLCPLTESLTFSGVSVSEIDLSDNELGNHKILFTDSIINKINLPMAESTNKNISFSNCIIGRIEGRRSDTELELEQFKNCDVGEYDDDDYRVNNQVMGADLPIGMRVLIVTLRKLFLQGGAGRLESALYRGLDQRSKMIVPDIIDILLRHQFIVANSRKGRIIYSTARGKRGEAVEIIQSMGASSSRALKEAATIS</sequence>
<reference evidence="2 3" key="1">
    <citation type="submission" date="2017-07" db="EMBL/GenBank/DDBJ databases">
        <title>Elstera cyanobacteriorum sp. nov., a novel bacterium isolated from cyanobacterial aggregates in a eutrophic lake.</title>
        <authorList>
            <person name="Cai H."/>
        </authorList>
    </citation>
    <scope>NUCLEOTIDE SEQUENCE [LARGE SCALE GENOMIC DNA]</scope>
    <source>
        <strain evidence="2 3">TH019</strain>
    </source>
</reference>
<evidence type="ECO:0000313" key="3">
    <source>
        <dbReference type="Proteomes" id="UP000216361"/>
    </source>
</evidence>
<organism evidence="2 3">
    <name type="scientific">Elstera cyanobacteriorum</name>
    <dbReference type="NCBI Taxonomy" id="2022747"/>
    <lineage>
        <taxon>Bacteria</taxon>
        <taxon>Pseudomonadati</taxon>
        <taxon>Pseudomonadota</taxon>
        <taxon>Alphaproteobacteria</taxon>
        <taxon>Rhodospirillales</taxon>
        <taxon>Rhodospirillaceae</taxon>
        <taxon>Elstera</taxon>
    </lineage>
</organism>
<protein>
    <recommendedName>
        <fullName evidence="1">NACHT domain-containing protein</fullName>
    </recommendedName>
</protein>
<dbReference type="AlphaFoldDB" id="A0A255XUF8"/>
<dbReference type="Gene3D" id="3.40.50.300">
    <property type="entry name" value="P-loop containing nucleotide triphosphate hydrolases"/>
    <property type="match status" value="1"/>
</dbReference>
<dbReference type="RefSeq" id="WP_094407693.1">
    <property type="nucleotide sequence ID" value="NZ_BMJZ01000009.1"/>
</dbReference>
<evidence type="ECO:0000259" key="1">
    <source>
        <dbReference type="Pfam" id="PF05729"/>
    </source>
</evidence>
<gene>
    <name evidence="2" type="ORF">CHR90_03970</name>
</gene>